<proteinExistence type="predicted"/>
<evidence type="ECO:0000313" key="2">
    <source>
        <dbReference type="Proteomes" id="UP000030104"/>
    </source>
</evidence>
<organism evidence="1 2">
    <name type="scientific">Penicillium italicum</name>
    <name type="common">Blue mold</name>
    <dbReference type="NCBI Taxonomy" id="40296"/>
    <lineage>
        <taxon>Eukaryota</taxon>
        <taxon>Fungi</taxon>
        <taxon>Dikarya</taxon>
        <taxon>Ascomycota</taxon>
        <taxon>Pezizomycotina</taxon>
        <taxon>Eurotiomycetes</taxon>
        <taxon>Eurotiomycetidae</taxon>
        <taxon>Eurotiales</taxon>
        <taxon>Aspergillaceae</taxon>
        <taxon>Penicillium</taxon>
    </lineage>
</organism>
<dbReference type="EMBL" id="JQGA01000827">
    <property type="protein sequence ID" value="KGO73385.1"/>
    <property type="molecule type" value="Genomic_DNA"/>
</dbReference>
<dbReference type="AlphaFoldDB" id="A0A0A2L9U1"/>
<comment type="caution">
    <text evidence="1">The sequence shown here is derived from an EMBL/GenBank/DDBJ whole genome shotgun (WGS) entry which is preliminary data.</text>
</comment>
<sequence>MPLETCCFFLPQMRSYYHDKPLQSYPLSMCPGLSNSINISISCWKTK</sequence>
<keyword evidence="2" id="KW-1185">Reference proteome</keyword>
<reference evidence="1 2" key="1">
    <citation type="journal article" date="2015" name="Mol. Plant Microbe Interact.">
        <title>Genome, transcriptome, and functional analyses of Penicillium expansum provide new insights into secondary metabolism and pathogenicity.</title>
        <authorList>
            <person name="Ballester A.R."/>
            <person name="Marcet-Houben M."/>
            <person name="Levin E."/>
            <person name="Sela N."/>
            <person name="Selma-Lazaro C."/>
            <person name="Carmona L."/>
            <person name="Wisniewski M."/>
            <person name="Droby S."/>
            <person name="Gonzalez-Candelas L."/>
            <person name="Gabaldon T."/>
        </authorList>
    </citation>
    <scope>NUCLEOTIDE SEQUENCE [LARGE SCALE GENOMIC DNA]</scope>
    <source>
        <strain evidence="1 2">PHI-1</strain>
    </source>
</reference>
<name>A0A0A2L9U1_PENIT</name>
<evidence type="ECO:0000313" key="1">
    <source>
        <dbReference type="EMBL" id="KGO73385.1"/>
    </source>
</evidence>
<dbReference type="Proteomes" id="UP000030104">
    <property type="component" value="Unassembled WGS sequence"/>
</dbReference>
<accession>A0A0A2L9U1</accession>
<dbReference type="HOGENOM" id="CLU_3175568_0_0_1"/>
<protein>
    <submittedName>
        <fullName evidence="1">Uncharacterized protein</fullName>
    </submittedName>
</protein>
<gene>
    <name evidence="1" type="ORF">PITC_085230</name>
</gene>
<dbReference type="OrthoDB" id="10487338at2759"/>